<sequence length="83" mass="9388">MFNDYNVLSAHIQKTSKMVHVPIFEPLQKFINAVGEDRDTFVTSSHGKHFFTLKSFGNYFKSRGAEARLPTECTIHGLRGATI</sequence>
<evidence type="ECO:0000313" key="2">
    <source>
        <dbReference type="Proteomes" id="UP000189542"/>
    </source>
</evidence>
<comment type="caution">
    <text evidence="1">The sequence shown here is derived from an EMBL/GenBank/DDBJ whole genome shotgun (WGS) entry which is preliminary data.</text>
</comment>
<dbReference type="EMBL" id="LVWB01000010">
    <property type="protein sequence ID" value="ONI59739.1"/>
    <property type="molecule type" value="Genomic_DNA"/>
</dbReference>
<dbReference type="SUPFAM" id="SSF56349">
    <property type="entry name" value="DNA breaking-rejoining enzymes"/>
    <property type="match status" value="1"/>
</dbReference>
<dbReference type="GO" id="GO:0003677">
    <property type="term" value="F:DNA binding"/>
    <property type="evidence" value="ECO:0007669"/>
    <property type="project" value="InterPro"/>
</dbReference>
<evidence type="ECO:0000313" key="1">
    <source>
        <dbReference type="EMBL" id="ONI59739.1"/>
    </source>
</evidence>
<evidence type="ECO:0008006" key="3">
    <source>
        <dbReference type="Google" id="ProtNLM"/>
    </source>
</evidence>
<reference evidence="1 2" key="1">
    <citation type="journal article" date="2017" name="PLoS ONE">
        <title>Genomic sequence of 'Candidatus Liberibacter solanacearum' haplotype C and its comparison with haplotype A and B genomes.</title>
        <authorList>
            <person name="Wang J."/>
            <person name="Haapalainen M."/>
            <person name="Schott T."/>
            <person name="Thompson S.M."/>
            <person name="Smith G.R."/>
            <person name="Nissinen A.I."/>
            <person name="Pirhonen M."/>
        </authorList>
    </citation>
    <scope>NUCLEOTIDE SEQUENCE [LARGE SCALE GENOMIC DNA]</scope>
    <source>
        <strain evidence="1 2">FIN111</strain>
    </source>
</reference>
<accession>A0A1V2N856</accession>
<gene>
    <name evidence="1" type="ORF">AYO25_03075</name>
</gene>
<organism evidence="1 2">
    <name type="scientific">Candidatus Liberibacter solanacearum</name>
    <dbReference type="NCBI Taxonomy" id="556287"/>
    <lineage>
        <taxon>Bacteria</taxon>
        <taxon>Pseudomonadati</taxon>
        <taxon>Pseudomonadota</taxon>
        <taxon>Alphaproteobacteria</taxon>
        <taxon>Hyphomicrobiales</taxon>
        <taxon>Rhizobiaceae</taxon>
        <taxon>Liberibacter</taxon>
    </lineage>
</organism>
<proteinExistence type="predicted"/>
<dbReference type="AlphaFoldDB" id="A0A1V2N856"/>
<dbReference type="Proteomes" id="UP000189542">
    <property type="component" value="Unassembled WGS sequence"/>
</dbReference>
<dbReference type="InterPro" id="IPR011010">
    <property type="entry name" value="DNA_brk_join_enz"/>
</dbReference>
<name>A0A1V2N856_9HYPH</name>
<protein>
    <recommendedName>
        <fullName evidence="3">Integrase</fullName>
    </recommendedName>
</protein>